<name>A0A7Y0HWM2_9BIFI</name>
<gene>
    <name evidence="1" type="ORF">G1C97_2350</name>
</gene>
<dbReference type="Proteomes" id="UP000543419">
    <property type="component" value="Unassembled WGS sequence"/>
</dbReference>
<evidence type="ECO:0000313" key="2">
    <source>
        <dbReference type="Proteomes" id="UP000543419"/>
    </source>
</evidence>
<dbReference type="RefSeq" id="WP_169241935.1">
    <property type="nucleotide sequence ID" value="NZ_JAAIIG010000028.1"/>
</dbReference>
<evidence type="ECO:0000313" key="1">
    <source>
        <dbReference type="EMBL" id="NMM99390.1"/>
    </source>
</evidence>
<accession>A0A7Y0HWM2</accession>
<reference evidence="1 2" key="1">
    <citation type="submission" date="2020-02" db="EMBL/GenBank/DDBJ databases">
        <title>Characterization of phylogenetic diversity of novel bifidobacterial species isolated in Czech ZOOs.</title>
        <authorList>
            <person name="Lugli G.A."/>
            <person name="Vera N.B."/>
            <person name="Ventura M."/>
        </authorList>
    </citation>
    <scope>NUCLEOTIDE SEQUENCE [LARGE SCALE GENOMIC DNA]</scope>
    <source>
        <strain evidence="1 2">DSM 109959</strain>
    </source>
</reference>
<keyword evidence="2" id="KW-1185">Reference proteome</keyword>
<sequence length="168" mass="18150">MTLITQYFPNPLFDANGLLPGVNQNSHATVRAENQQLKVISTDATGAQVSVTLLDLPTDTSMVFSIAYYSPVPASQLRNGCMCVVGYGSWTMLANLGKPTSSGSNVSRVEFTTPGERAGIQFVFNGPLASGLGTVFDMPMLMTKSDWDWWQANKPTNRVLSGNIMPLP</sequence>
<comment type="caution">
    <text evidence="1">The sequence shown here is derived from an EMBL/GenBank/DDBJ whole genome shotgun (WGS) entry which is preliminary data.</text>
</comment>
<organism evidence="1 2">
    <name type="scientific">Bifidobacterium olomucense</name>
    <dbReference type="NCBI Taxonomy" id="2675324"/>
    <lineage>
        <taxon>Bacteria</taxon>
        <taxon>Bacillati</taxon>
        <taxon>Actinomycetota</taxon>
        <taxon>Actinomycetes</taxon>
        <taxon>Bifidobacteriales</taxon>
        <taxon>Bifidobacteriaceae</taxon>
        <taxon>Bifidobacterium</taxon>
    </lineage>
</organism>
<proteinExistence type="predicted"/>
<protein>
    <submittedName>
        <fullName evidence="1">Uncharacterized protein</fullName>
    </submittedName>
</protein>
<dbReference type="EMBL" id="JAAIIG010000028">
    <property type="protein sequence ID" value="NMM99390.1"/>
    <property type="molecule type" value="Genomic_DNA"/>
</dbReference>
<dbReference type="AlphaFoldDB" id="A0A7Y0HWM2"/>